<name>A0A2B4SHS8_STYPI</name>
<dbReference type="PANTHER" id="PTHR47456:SF4">
    <property type="entry name" value="SWIM-TYPE DOMAIN-CONTAINING PROTEIN"/>
    <property type="match status" value="1"/>
</dbReference>
<dbReference type="InterPro" id="IPR048324">
    <property type="entry name" value="ZSWIM1-3_RNaseH-like"/>
</dbReference>
<dbReference type="Pfam" id="PF21056">
    <property type="entry name" value="ZSWIM1-3_RNaseH-like"/>
    <property type="match status" value="1"/>
</dbReference>
<accession>A0A2B4SHS8</accession>
<dbReference type="AlphaFoldDB" id="A0A2B4SHS8"/>
<gene>
    <name evidence="2" type="ORF">AWC38_SpisGene7275</name>
</gene>
<protein>
    <recommendedName>
        <fullName evidence="1">ZSWIM1/3 RNaseH-like domain-containing protein</fullName>
    </recommendedName>
</protein>
<keyword evidence="3" id="KW-1185">Reference proteome</keyword>
<dbReference type="PANTHER" id="PTHR47456">
    <property type="entry name" value="PHD-TYPE DOMAIN-CONTAINING PROTEIN"/>
    <property type="match status" value="1"/>
</dbReference>
<feature type="domain" description="ZSWIM1/3 RNaseH-like" evidence="1">
    <location>
        <begin position="147"/>
        <end position="231"/>
    </location>
</feature>
<dbReference type="Pfam" id="PF15299">
    <property type="entry name" value="ALS2CR8"/>
    <property type="match status" value="1"/>
</dbReference>
<sequence>MKTRKSPRYQYSSIGGMLQPIDKSLVQKLHALVGEGVKTVEEMKRHLRHYVRNDLFAGQNPPPVTNRCYHPKDVDIRNHMYKATVKQMLSNADQENLEEKIKGLKQENPEDLFFFRPYSLFPMEAVPGNTSDTDSTVEAHITQNLLFLHQTAWQRHLMSRYGNEIMLLDATYKTMRYGLPLFFLAVKTNVNYTVVGAFITQKETTAAIEEALKIFRTWIPKWKPQYFMTDIESTFEGLYSVYAINF</sequence>
<organism evidence="2 3">
    <name type="scientific">Stylophora pistillata</name>
    <name type="common">Smooth cauliflower coral</name>
    <dbReference type="NCBI Taxonomy" id="50429"/>
    <lineage>
        <taxon>Eukaryota</taxon>
        <taxon>Metazoa</taxon>
        <taxon>Cnidaria</taxon>
        <taxon>Anthozoa</taxon>
        <taxon>Hexacorallia</taxon>
        <taxon>Scleractinia</taxon>
        <taxon>Astrocoeniina</taxon>
        <taxon>Pocilloporidae</taxon>
        <taxon>Stylophora</taxon>
    </lineage>
</organism>
<reference evidence="3" key="1">
    <citation type="journal article" date="2017" name="bioRxiv">
        <title>Comparative analysis of the genomes of Stylophora pistillata and Acropora digitifera provides evidence for extensive differences between species of corals.</title>
        <authorList>
            <person name="Voolstra C.R."/>
            <person name="Li Y."/>
            <person name="Liew Y.J."/>
            <person name="Baumgarten S."/>
            <person name="Zoccola D."/>
            <person name="Flot J.-F."/>
            <person name="Tambutte S."/>
            <person name="Allemand D."/>
            <person name="Aranda M."/>
        </authorList>
    </citation>
    <scope>NUCLEOTIDE SEQUENCE [LARGE SCALE GENOMIC DNA]</scope>
</reference>
<dbReference type="GO" id="GO:0003700">
    <property type="term" value="F:DNA-binding transcription factor activity"/>
    <property type="evidence" value="ECO:0007669"/>
    <property type="project" value="InterPro"/>
</dbReference>
<dbReference type="Proteomes" id="UP000225706">
    <property type="component" value="Unassembled WGS sequence"/>
</dbReference>
<dbReference type="InterPro" id="IPR029309">
    <property type="entry name" value="CaRF"/>
</dbReference>
<comment type="caution">
    <text evidence="2">The sequence shown here is derived from an EMBL/GenBank/DDBJ whole genome shotgun (WGS) entry which is preliminary data.</text>
</comment>
<evidence type="ECO:0000313" key="3">
    <source>
        <dbReference type="Proteomes" id="UP000225706"/>
    </source>
</evidence>
<dbReference type="EMBL" id="LSMT01000091">
    <property type="protein sequence ID" value="PFX28015.1"/>
    <property type="molecule type" value="Genomic_DNA"/>
</dbReference>
<dbReference type="OrthoDB" id="6142716at2759"/>
<evidence type="ECO:0000259" key="1">
    <source>
        <dbReference type="Pfam" id="PF21056"/>
    </source>
</evidence>
<proteinExistence type="predicted"/>
<evidence type="ECO:0000313" key="2">
    <source>
        <dbReference type="EMBL" id="PFX28015.1"/>
    </source>
</evidence>